<reference evidence="1 2" key="1">
    <citation type="submission" date="2018-07" db="EMBL/GenBank/DDBJ databases">
        <authorList>
            <person name="Zhang Y."/>
            <person name="Wang L."/>
            <person name="Ma S."/>
        </authorList>
    </citation>
    <scope>NUCLEOTIDE SEQUENCE [LARGE SCALE GENOMIC DNA]</scope>
    <source>
        <strain evidence="1 2">4-2</strain>
    </source>
</reference>
<accession>A0A3M0MCL7</accession>
<dbReference type="OrthoDB" id="7283671at2"/>
<organism evidence="1 2">
    <name type="scientific">Paracoccus alkanivorans</name>
    <dbReference type="NCBI Taxonomy" id="2116655"/>
    <lineage>
        <taxon>Bacteria</taxon>
        <taxon>Pseudomonadati</taxon>
        <taxon>Pseudomonadota</taxon>
        <taxon>Alphaproteobacteria</taxon>
        <taxon>Rhodobacterales</taxon>
        <taxon>Paracoccaceae</taxon>
        <taxon>Paracoccus</taxon>
    </lineage>
</organism>
<name>A0A3M0MCL7_9RHOB</name>
<sequence>MAKEPDEEQSTGHENVRRVYALPAEMVERITQFQREKGLSSEVEAARRLLDEALKSRDNIDSIINRLLAKLGQIKIASEAARDVLIGHPLVAALSFGDESVTFTLKSNDKATVFESGYVIIGDKGNEWVQKDKNNPYAGGHREIPF</sequence>
<evidence type="ECO:0000313" key="2">
    <source>
        <dbReference type="Proteomes" id="UP000273516"/>
    </source>
</evidence>
<dbReference type="RefSeq" id="WP_122111977.1">
    <property type="nucleotide sequence ID" value="NZ_QOKZ01000003.1"/>
</dbReference>
<gene>
    <name evidence="1" type="ORF">C9E81_08905</name>
</gene>
<proteinExistence type="predicted"/>
<protein>
    <submittedName>
        <fullName evidence="1">Uncharacterized protein</fullName>
    </submittedName>
</protein>
<comment type="caution">
    <text evidence="1">The sequence shown here is derived from an EMBL/GenBank/DDBJ whole genome shotgun (WGS) entry which is preliminary data.</text>
</comment>
<keyword evidence="2" id="KW-1185">Reference proteome</keyword>
<dbReference type="Proteomes" id="UP000273516">
    <property type="component" value="Unassembled WGS sequence"/>
</dbReference>
<evidence type="ECO:0000313" key="1">
    <source>
        <dbReference type="EMBL" id="RMC35351.1"/>
    </source>
</evidence>
<dbReference type="EMBL" id="QOKZ01000003">
    <property type="protein sequence ID" value="RMC35351.1"/>
    <property type="molecule type" value="Genomic_DNA"/>
</dbReference>
<dbReference type="AlphaFoldDB" id="A0A3M0MCL7"/>